<keyword evidence="7" id="KW-1185">Reference proteome</keyword>
<dbReference type="EMBL" id="BA000045">
    <property type="protein sequence ID" value="BAC92368.1"/>
    <property type="molecule type" value="Genomic_DNA"/>
</dbReference>
<dbReference type="HOGENOM" id="CLU_039613_6_4_3"/>
<keyword evidence="2" id="KW-0805">Transcription regulation</keyword>
<dbReference type="SUPFAM" id="SSF46785">
    <property type="entry name" value="Winged helix' DNA-binding domain"/>
    <property type="match status" value="1"/>
</dbReference>
<dbReference type="OrthoDB" id="9803735at2"/>
<dbReference type="InterPro" id="IPR000847">
    <property type="entry name" value="LysR_HTH_N"/>
</dbReference>
<dbReference type="KEGG" id="gvi:gll4427"/>
<dbReference type="AlphaFoldDB" id="Q7ND09"/>
<dbReference type="PRINTS" id="PR00039">
    <property type="entry name" value="HTHLYSR"/>
</dbReference>
<dbReference type="InterPro" id="IPR036388">
    <property type="entry name" value="WH-like_DNA-bd_sf"/>
</dbReference>
<proteinExistence type="inferred from homology"/>
<reference evidence="6 7" key="2">
    <citation type="journal article" date="2003" name="DNA Res.">
        <title>Complete genome structure of Gloeobacter violaceus PCC 7421, a cyanobacterium that lacks thylakoids (supplement).</title>
        <authorList>
            <person name="Nakamura Y."/>
            <person name="Kaneko T."/>
            <person name="Sato S."/>
            <person name="Mimuro M."/>
            <person name="Miyashita H."/>
            <person name="Tsuchiya T."/>
            <person name="Sasamoto S."/>
            <person name="Watanabe A."/>
            <person name="Kawashima K."/>
            <person name="Kishida Y."/>
            <person name="Kiyokawa C."/>
            <person name="Kohara M."/>
            <person name="Matsumoto M."/>
            <person name="Matsuno A."/>
            <person name="Nakazaki N."/>
            <person name="Shimpo S."/>
            <person name="Takeuchi C."/>
            <person name="Yamada M."/>
            <person name="Tabata S."/>
        </authorList>
    </citation>
    <scope>NUCLEOTIDE SEQUENCE [LARGE SCALE GENOMIC DNA]</scope>
    <source>
        <strain evidence="7">ATCC 29082 / PCC 7421</strain>
    </source>
</reference>
<evidence type="ECO:0000259" key="5">
    <source>
        <dbReference type="PROSITE" id="PS50931"/>
    </source>
</evidence>
<name>Q7ND09_GLOVI</name>
<comment type="similarity">
    <text evidence="1">Belongs to the LysR transcriptional regulatory family.</text>
</comment>
<dbReference type="STRING" id="251221.gene:10761946"/>
<feature type="domain" description="HTH lysR-type" evidence="5">
    <location>
        <begin position="1"/>
        <end position="58"/>
    </location>
</feature>
<dbReference type="RefSeq" id="WP_011144410.1">
    <property type="nucleotide sequence ID" value="NC_005125.1"/>
</dbReference>
<keyword evidence="3" id="KW-0238">DNA-binding</keyword>
<evidence type="ECO:0000256" key="1">
    <source>
        <dbReference type="ARBA" id="ARBA00009437"/>
    </source>
</evidence>
<dbReference type="PANTHER" id="PTHR30346">
    <property type="entry name" value="TRANSCRIPTIONAL DUAL REGULATOR HCAR-RELATED"/>
    <property type="match status" value="1"/>
</dbReference>
<dbReference type="GO" id="GO:0032993">
    <property type="term" value="C:protein-DNA complex"/>
    <property type="evidence" value="ECO:0000318"/>
    <property type="project" value="GO_Central"/>
</dbReference>
<keyword evidence="4" id="KW-0804">Transcription</keyword>
<dbReference type="Gene3D" id="1.10.10.10">
    <property type="entry name" value="Winged helix-like DNA-binding domain superfamily/Winged helix DNA-binding domain"/>
    <property type="match status" value="1"/>
</dbReference>
<dbReference type="Pfam" id="PF00126">
    <property type="entry name" value="HTH_1"/>
    <property type="match status" value="1"/>
</dbReference>
<dbReference type="eggNOG" id="COG0583">
    <property type="taxonomic scope" value="Bacteria"/>
</dbReference>
<dbReference type="PhylomeDB" id="Q7ND09"/>
<dbReference type="Pfam" id="PF03466">
    <property type="entry name" value="LysR_substrate"/>
    <property type="match status" value="1"/>
</dbReference>
<dbReference type="PROSITE" id="PS50931">
    <property type="entry name" value="HTH_LYSR"/>
    <property type="match status" value="1"/>
</dbReference>
<dbReference type="InterPro" id="IPR005119">
    <property type="entry name" value="LysR_subst-bd"/>
</dbReference>
<dbReference type="Proteomes" id="UP000000557">
    <property type="component" value="Chromosome"/>
</dbReference>
<sequence length="288" mass="32801">MDINQIRYFLAIVETGGFTKAADSLLISQPSLSVSIRRLERELGVTLFERGGRRAVLTPAGQFFLGTARAIWDRYQFVLNGLRDFRSQPTLRLGILRTFRIDDFSKMIIIFREKCSNAVIEFRDGTVKDLHNWLEQGEVDLIVTELTSLEDTETSLALFQQDYLLAVPQNHPFAHRDRVSLAELDDQPFIGRNNCEIWGRAPQMFEAAGVEPRVVYLADREEWAISMIKSGLGITIMPVWQGLSDIVYVPIAEADLSRTVGLKWRAQQNSDIVKLFRVFAANYAWQGV</sequence>
<dbReference type="InterPro" id="IPR036390">
    <property type="entry name" value="WH_DNA-bd_sf"/>
</dbReference>
<dbReference type="EnsemblBacteria" id="BAC92368">
    <property type="protein sequence ID" value="BAC92368"/>
    <property type="gene ID" value="BAC92368"/>
</dbReference>
<dbReference type="CDD" id="cd05466">
    <property type="entry name" value="PBP2_LTTR_substrate"/>
    <property type="match status" value="1"/>
</dbReference>
<evidence type="ECO:0000256" key="4">
    <source>
        <dbReference type="ARBA" id="ARBA00023163"/>
    </source>
</evidence>
<evidence type="ECO:0000256" key="3">
    <source>
        <dbReference type="ARBA" id="ARBA00023125"/>
    </source>
</evidence>
<dbReference type="GO" id="GO:0003700">
    <property type="term" value="F:DNA-binding transcription factor activity"/>
    <property type="evidence" value="ECO:0000318"/>
    <property type="project" value="GO_Central"/>
</dbReference>
<dbReference type="SUPFAM" id="SSF53850">
    <property type="entry name" value="Periplasmic binding protein-like II"/>
    <property type="match status" value="1"/>
</dbReference>
<accession>Q7ND09</accession>
<evidence type="ECO:0000313" key="7">
    <source>
        <dbReference type="Proteomes" id="UP000000557"/>
    </source>
</evidence>
<dbReference type="InParanoid" id="Q7ND09"/>
<evidence type="ECO:0000256" key="2">
    <source>
        <dbReference type="ARBA" id="ARBA00023015"/>
    </source>
</evidence>
<dbReference type="FunFam" id="1.10.10.10:FF:000001">
    <property type="entry name" value="LysR family transcriptional regulator"/>
    <property type="match status" value="1"/>
</dbReference>
<dbReference type="GO" id="GO:0006355">
    <property type="term" value="P:regulation of DNA-templated transcription"/>
    <property type="evidence" value="ECO:0000318"/>
    <property type="project" value="GO_Central"/>
</dbReference>
<protein>
    <submittedName>
        <fullName evidence="6">LysR family transcriptional regulatory protein</fullName>
    </submittedName>
</protein>
<reference evidence="6 7" key="1">
    <citation type="journal article" date="2003" name="DNA Res.">
        <title>Complete genome structure of Gloeobacter violaceus PCC 7421, a cyanobacterium that lacks thylakoids.</title>
        <authorList>
            <person name="Nakamura Y."/>
            <person name="Kaneko T."/>
            <person name="Sato S."/>
            <person name="Mimuro M."/>
            <person name="Miyashita H."/>
            <person name="Tsuchiya T."/>
            <person name="Sasamoto S."/>
            <person name="Watanabe A."/>
            <person name="Kawashima K."/>
            <person name="Kishida Y."/>
            <person name="Kiyokawa C."/>
            <person name="Kohara M."/>
            <person name="Matsumoto M."/>
            <person name="Matsuno A."/>
            <person name="Nakazaki N."/>
            <person name="Shimpo S."/>
            <person name="Takeuchi C."/>
            <person name="Yamada M."/>
            <person name="Tabata S."/>
        </authorList>
    </citation>
    <scope>NUCLEOTIDE SEQUENCE [LARGE SCALE GENOMIC DNA]</scope>
    <source>
        <strain evidence="7">ATCC 29082 / PCC 7421</strain>
    </source>
</reference>
<dbReference type="GO" id="GO:0003677">
    <property type="term" value="F:DNA binding"/>
    <property type="evidence" value="ECO:0007669"/>
    <property type="project" value="UniProtKB-KW"/>
</dbReference>
<evidence type="ECO:0000313" key="6">
    <source>
        <dbReference type="EMBL" id="BAC92368.1"/>
    </source>
</evidence>
<gene>
    <name evidence="6" type="ordered locus">gll4427</name>
</gene>
<dbReference type="Gene3D" id="3.40.190.10">
    <property type="entry name" value="Periplasmic binding protein-like II"/>
    <property type="match status" value="2"/>
</dbReference>
<dbReference type="PANTHER" id="PTHR30346:SF28">
    <property type="entry name" value="HTH-TYPE TRANSCRIPTIONAL REGULATOR CYNR"/>
    <property type="match status" value="1"/>
</dbReference>
<organism evidence="6 7">
    <name type="scientific">Gloeobacter violaceus (strain ATCC 29082 / PCC 7421)</name>
    <dbReference type="NCBI Taxonomy" id="251221"/>
    <lineage>
        <taxon>Bacteria</taxon>
        <taxon>Bacillati</taxon>
        <taxon>Cyanobacteriota</taxon>
        <taxon>Cyanophyceae</taxon>
        <taxon>Gloeobacterales</taxon>
        <taxon>Gloeobacteraceae</taxon>
        <taxon>Gloeobacter</taxon>
    </lineage>
</organism>